<proteinExistence type="predicted"/>
<name>A0A9W6RHY5_9ACTN</name>
<evidence type="ECO:0000313" key="3">
    <source>
        <dbReference type="Proteomes" id="UP001165135"/>
    </source>
</evidence>
<dbReference type="AlphaFoldDB" id="A0A9W6RHY5"/>
<feature type="compositionally biased region" description="Polar residues" evidence="1">
    <location>
        <begin position="125"/>
        <end position="139"/>
    </location>
</feature>
<dbReference type="RefSeq" id="WP_285623920.1">
    <property type="nucleotide sequence ID" value="NZ_BSTJ01000005.1"/>
</dbReference>
<organism evidence="2 3">
    <name type="scientific">Actinoallomurus iriomotensis</name>
    <dbReference type="NCBI Taxonomy" id="478107"/>
    <lineage>
        <taxon>Bacteria</taxon>
        <taxon>Bacillati</taxon>
        <taxon>Actinomycetota</taxon>
        <taxon>Actinomycetes</taxon>
        <taxon>Streptosporangiales</taxon>
        <taxon>Thermomonosporaceae</taxon>
        <taxon>Actinoallomurus</taxon>
    </lineage>
</organism>
<feature type="region of interest" description="Disordered" evidence="1">
    <location>
        <begin position="170"/>
        <end position="192"/>
    </location>
</feature>
<comment type="caution">
    <text evidence="2">The sequence shown here is derived from an EMBL/GenBank/DDBJ whole genome shotgun (WGS) entry which is preliminary data.</text>
</comment>
<evidence type="ECO:0000256" key="1">
    <source>
        <dbReference type="SAM" id="MobiDB-lite"/>
    </source>
</evidence>
<sequence>MPSPRPTPTATKLAWRAEELPDGSVEMTVGDVDAAPRDPRALNVADYRAPADVNDCDQVQIVSVRGWWCTTNVKALREDGEIVVSGGPSRARLSSAGFATRCSGPRPGKMRELYQIERDSWSGWRSYTGQQPTEWTPSKDQTEGPVSAPCPVGRVGTYDYRVAVALDIEGSPVGDSPATSTRIRVPCGTGTS</sequence>
<protein>
    <submittedName>
        <fullName evidence="2">Uncharacterized protein</fullName>
    </submittedName>
</protein>
<dbReference type="Proteomes" id="UP001165135">
    <property type="component" value="Unassembled WGS sequence"/>
</dbReference>
<gene>
    <name evidence="2" type="ORF">Airi01_043350</name>
</gene>
<feature type="region of interest" description="Disordered" evidence="1">
    <location>
        <begin position="125"/>
        <end position="150"/>
    </location>
</feature>
<reference evidence="2" key="1">
    <citation type="submission" date="2023-03" db="EMBL/GenBank/DDBJ databases">
        <title>Actinoallomurus iriomotensis NBRC 103681.</title>
        <authorList>
            <person name="Ichikawa N."/>
            <person name="Sato H."/>
            <person name="Tonouchi N."/>
        </authorList>
    </citation>
    <scope>NUCLEOTIDE SEQUENCE</scope>
    <source>
        <strain evidence="2">NBRC 103681</strain>
    </source>
</reference>
<accession>A0A9W6RHY5</accession>
<evidence type="ECO:0000313" key="2">
    <source>
        <dbReference type="EMBL" id="GLY76068.1"/>
    </source>
</evidence>
<dbReference type="EMBL" id="BSTJ01000005">
    <property type="protein sequence ID" value="GLY76068.1"/>
    <property type="molecule type" value="Genomic_DNA"/>
</dbReference>